<organism evidence="1 2">
    <name type="scientific">Candidatus Merdibacter merdavium</name>
    <dbReference type="NCBI Taxonomy" id="2838692"/>
    <lineage>
        <taxon>Bacteria</taxon>
        <taxon>Bacillati</taxon>
        <taxon>Bacillota</taxon>
        <taxon>Erysipelotrichia</taxon>
        <taxon>Erysipelotrichales</taxon>
        <taxon>Erysipelotrichaceae</taxon>
        <taxon>Merdibacter</taxon>
    </lineage>
</organism>
<dbReference type="EMBL" id="DWWM01000029">
    <property type="protein sequence ID" value="HJC36444.1"/>
    <property type="molecule type" value="Genomic_DNA"/>
</dbReference>
<reference evidence="1" key="2">
    <citation type="submission" date="2021-04" db="EMBL/GenBank/DDBJ databases">
        <authorList>
            <person name="Gilroy R."/>
        </authorList>
    </citation>
    <scope>NUCLEOTIDE SEQUENCE</scope>
    <source>
        <strain evidence="1">CHK187-11901</strain>
    </source>
</reference>
<dbReference type="Proteomes" id="UP000823896">
    <property type="component" value="Unassembled WGS sequence"/>
</dbReference>
<protein>
    <submittedName>
        <fullName evidence="1">DUF4299 domain-containing protein</fullName>
    </submittedName>
</protein>
<dbReference type="InterPro" id="IPR025387">
    <property type="entry name" value="DUF4299"/>
</dbReference>
<evidence type="ECO:0000313" key="2">
    <source>
        <dbReference type="Proteomes" id="UP000823896"/>
    </source>
</evidence>
<proteinExistence type="predicted"/>
<name>A0A9D2NSY2_9FIRM</name>
<reference evidence="1" key="1">
    <citation type="journal article" date="2021" name="PeerJ">
        <title>Extensive microbial diversity within the chicken gut microbiome revealed by metagenomics and culture.</title>
        <authorList>
            <person name="Gilroy R."/>
            <person name="Ravi A."/>
            <person name="Getino M."/>
            <person name="Pursley I."/>
            <person name="Horton D.L."/>
            <person name="Alikhan N.F."/>
            <person name="Baker D."/>
            <person name="Gharbi K."/>
            <person name="Hall N."/>
            <person name="Watson M."/>
            <person name="Adriaenssens E.M."/>
            <person name="Foster-Nyarko E."/>
            <person name="Jarju S."/>
            <person name="Secka A."/>
            <person name="Antonio M."/>
            <person name="Oren A."/>
            <person name="Chaudhuri R.R."/>
            <person name="La Ragione R."/>
            <person name="Hildebrand F."/>
            <person name="Pallen M.J."/>
        </authorList>
    </citation>
    <scope>NUCLEOTIDE SEQUENCE</scope>
    <source>
        <strain evidence="1">CHK187-11901</strain>
    </source>
</reference>
<accession>A0A9D2NSY2</accession>
<dbReference type="AlphaFoldDB" id="A0A9D2NSY2"/>
<comment type="caution">
    <text evidence="1">The sequence shown here is derived from an EMBL/GenBank/DDBJ whole genome shotgun (WGS) entry which is preliminary data.</text>
</comment>
<dbReference type="Pfam" id="PF14132">
    <property type="entry name" value="DUF4299"/>
    <property type="match status" value="1"/>
</dbReference>
<gene>
    <name evidence="1" type="ORF">H9702_04855</name>
</gene>
<evidence type="ECO:0000313" key="1">
    <source>
        <dbReference type="EMBL" id="HJC36444.1"/>
    </source>
</evidence>
<sequence>MSVNVRIMQAPAHRRSLDLAFIRQLAAAETLYIGVMNDICCLETFTGEDAHEVWFVLFSRQLYCRGMQLRIDAHDDLELILNLPCGPTDIRGFYRLIMRCAQELGVDSFVQEEETCALADTEALCQTLLRTNRQLILEMQKEQLTIFGCIYPIAPDDALAQLIEKAGPDQADRAFELYMDHRQKKDCYYARPLLYRDQEGLIHARYALTEGVPTIFPTVPFLPFGYDQELKERIQSWHVSIITKHQDSYREFVSIPFPLFQEMMGRVHRARFDAYHVVLTLNEELLWFVRPYEIEQAVQRLSTWLSDPRELGRKPYSVTHTKTFESEAGIRCHIFRYKASMFSSWLLGIVSDIGVYSEMNEYHKKSEQTDANALLVILHDFRQKKKERMIHS</sequence>